<dbReference type="SMART" id="SM01251">
    <property type="entry name" value="KbaA"/>
    <property type="match status" value="1"/>
</dbReference>
<feature type="transmembrane region" description="Helical" evidence="1">
    <location>
        <begin position="6"/>
        <end position="27"/>
    </location>
</feature>
<keyword evidence="3" id="KW-1185">Reference proteome</keyword>
<dbReference type="Pfam" id="PF14089">
    <property type="entry name" value="KbaA"/>
    <property type="match status" value="1"/>
</dbReference>
<evidence type="ECO:0000313" key="3">
    <source>
        <dbReference type="Proteomes" id="UP000070252"/>
    </source>
</evidence>
<keyword evidence="1" id="KW-1133">Transmembrane helix</keyword>
<comment type="caution">
    <text evidence="2">The sequence shown here is derived from an EMBL/GenBank/DDBJ whole genome shotgun (WGS) entry which is preliminary data.</text>
</comment>
<dbReference type="EMBL" id="LIPY01000010">
    <property type="protein sequence ID" value="KWX81419.1"/>
    <property type="molecule type" value="Genomic_DNA"/>
</dbReference>
<dbReference type="InterPro" id="IPR024164">
    <property type="entry name" value="KinB-signalling_activ"/>
</dbReference>
<evidence type="ECO:0000313" key="2">
    <source>
        <dbReference type="EMBL" id="KWX81419.1"/>
    </source>
</evidence>
<feature type="non-terminal residue" evidence="2">
    <location>
        <position position="1"/>
    </location>
</feature>
<protein>
    <submittedName>
        <fullName evidence="2">KinB signaling pathway activation protein</fullName>
    </submittedName>
</protein>
<accession>A0ABR5T1R4</accession>
<sequence length="89" mass="9763">SGRNVSFDWLLGIGILLTALIVAYIKVRSTNHSAWIPTFFFMTGINIVEIIGVLQIGVDSATVFIVIPLMACNAFQILMLNRILKPISA</sequence>
<organism evidence="2 3">
    <name type="scientific">Paenibacillus jilunlii</name>
    <dbReference type="NCBI Taxonomy" id="682956"/>
    <lineage>
        <taxon>Bacteria</taxon>
        <taxon>Bacillati</taxon>
        <taxon>Bacillota</taxon>
        <taxon>Bacilli</taxon>
        <taxon>Bacillales</taxon>
        <taxon>Paenibacillaceae</taxon>
        <taxon>Paenibacillus</taxon>
    </lineage>
</organism>
<evidence type="ECO:0000256" key="1">
    <source>
        <dbReference type="SAM" id="Phobius"/>
    </source>
</evidence>
<keyword evidence="1" id="KW-0812">Transmembrane</keyword>
<dbReference type="RefSeq" id="WP_211270483.1">
    <property type="nucleotide sequence ID" value="NZ_LIPY01000010.1"/>
</dbReference>
<keyword evidence="1" id="KW-0472">Membrane</keyword>
<name>A0ABR5T1R4_9BACL</name>
<reference evidence="2 3" key="1">
    <citation type="submission" date="2015-08" db="EMBL/GenBank/DDBJ databases">
        <title>Genome of Paenibacillus jilunlii.</title>
        <authorList>
            <person name="Sant'Anna F.H."/>
            <person name="Ambrosini A."/>
            <person name="Souza R."/>
            <person name="Bach E."/>
            <person name="Fernandes G."/>
            <person name="Balsanelli E."/>
            <person name="Baura V.A."/>
            <person name="Pedrosa F.O."/>
            <person name="Souza E.M."/>
            <person name="Passaglia L."/>
        </authorList>
    </citation>
    <scope>NUCLEOTIDE SEQUENCE [LARGE SCALE GENOMIC DNA]</scope>
    <source>
        <strain evidence="2 3">DSM 23019</strain>
    </source>
</reference>
<proteinExistence type="predicted"/>
<feature type="transmembrane region" description="Helical" evidence="1">
    <location>
        <begin position="64"/>
        <end position="84"/>
    </location>
</feature>
<gene>
    <name evidence="2" type="ORF">AML91_00040</name>
</gene>
<feature type="transmembrane region" description="Helical" evidence="1">
    <location>
        <begin position="39"/>
        <end position="58"/>
    </location>
</feature>
<dbReference type="Proteomes" id="UP000070252">
    <property type="component" value="Unassembled WGS sequence"/>
</dbReference>